<dbReference type="EMBL" id="AUBJ02000001">
    <property type="protein sequence ID" value="MCP2332990.1"/>
    <property type="molecule type" value="Genomic_DNA"/>
</dbReference>
<feature type="transmembrane region" description="Helical" evidence="2">
    <location>
        <begin position="729"/>
        <end position="748"/>
    </location>
</feature>
<sequence>MKRERGRRAHRADVRASLLRCVAALGLVGLIAVGAAGAAGAVENRPAATGGHPRQTTPAAALAELSVSETTPRVVTPDGPPELVVTGRIHNVSDRNLSNVVVRLQRGEPVTSADAARAALDGTAPTDTAASPFVPVVESLAPGDSADFSVRAPLAGGDGTLGISQPGSYPLLVNANGQPDYGGDARLAATSMLLPVVGAPGGATASSSVSPSTTVLWPLVSTPKMVGRDTRGRAILADDELARSVGPGGRLFGLLQAIEDGVAPGSNLSRSLCFAIDPALLEAVEAMSAGYLVRSSSGEGPVEGAGGSTADVWLNKLRDVVSGRCVIALPYADADLVALTRSGMDDLRDLAFTRGAEIVERVLGGSKPLSSVVWPAEGVLDDATLSALAESGTSTLLLSPSGMEEATPGLLPTRVSGATVEPTALPIDPLVSRALRDTAATPGPQLGGGGAAAAALEPATPARDAVTDSLGVLLFRTTADANVTEASRLVVAPPRLWEQRPADHAAFLGGLERLFQLNLATPGWLVDQTDSPLPERATALTYPADVGSREIPAQVGGSVRRGTQRVTDFGSALTPDNSVDPNSRVQPEDLTDPVRLAYLGATSSSWRGNPTAANHRLSAANLSLDRLLARVQVNRPATPLSLAASDSPLPLAVSNRLPVGVRVQVLLRDSPGLDIPHAQEFDVPANSTRQRLIPAEVSRSGQFTVSAVLTTPGGTELGPPVRLLVSSTAYGTITVIITVVAGAALVLLSARRLVRRFRGAGGTPPPGEAGGERPSPTPDAGDRAGPRPGAPDQDDPPGPDDDRSGPSTTGRPPAGGPGTTATESDR</sequence>
<keyword evidence="4" id="KW-1185">Reference proteome</keyword>
<accession>A0ABT1JKF3</accession>
<keyword evidence="2" id="KW-0812">Transmembrane</keyword>
<evidence type="ECO:0000313" key="3">
    <source>
        <dbReference type="EMBL" id="MCP2332990.1"/>
    </source>
</evidence>
<evidence type="ECO:0000256" key="1">
    <source>
        <dbReference type="SAM" id="MobiDB-lite"/>
    </source>
</evidence>
<keyword evidence="2" id="KW-0472">Membrane</keyword>
<dbReference type="Pfam" id="PF19516">
    <property type="entry name" value="DUF6049"/>
    <property type="match status" value="1"/>
</dbReference>
<gene>
    <name evidence="3" type="ORF">G443_003260</name>
</gene>
<organism evidence="3 4">
    <name type="scientific">Actinoalloteichus caeruleus DSM 43889</name>
    <dbReference type="NCBI Taxonomy" id="1120930"/>
    <lineage>
        <taxon>Bacteria</taxon>
        <taxon>Bacillati</taxon>
        <taxon>Actinomycetota</taxon>
        <taxon>Actinomycetes</taxon>
        <taxon>Pseudonocardiales</taxon>
        <taxon>Pseudonocardiaceae</taxon>
        <taxon>Actinoalloteichus</taxon>
        <taxon>Actinoalloteichus cyanogriseus</taxon>
    </lineage>
</organism>
<comment type="caution">
    <text evidence="3">The sequence shown here is derived from an EMBL/GenBank/DDBJ whole genome shotgun (WGS) entry which is preliminary data.</text>
</comment>
<reference evidence="3 4" key="1">
    <citation type="submission" date="2022-06" db="EMBL/GenBank/DDBJ databases">
        <title>Genomic Encyclopedia of Type Strains, Phase I: the one thousand microbial genomes (KMG-I) project.</title>
        <authorList>
            <person name="Kyrpides N."/>
        </authorList>
    </citation>
    <scope>NUCLEOTIDE SEQUENCE [LARGE SCALE GENOMIC DNA]</scope>
    <source>
        <strain evidence="3 4">DSM 43889</strain>
    </source>
</reference>
<keyword evidence="2" id="KW-1133">Transmembrane helix</keyword>
<dbReference type="Proteomes" id="UP000791080">
    <property type="component" value="Unassembled WGS sequence"/>
</dbReference>
<dbReference type="InterPro" id="IPR046112">
    <property type="entry name" value="DUF6049"/>
</dbReference>
<evidence type="ECO:0000313" key="4">
    <source>
        <dbReference type="Proteomes" id="UP000791080"/>
    </source>
</evidence>
<evidence type="ECO:0000256" key="2">
    <source>
        <dbReference type="SAM" id="Phobius"/>
    </source>
</evidence>
<feature type="region of interest" description="Disordered" evidence="1">
    <location>
        <begin position="757"/>
        <end position="826"/>
    </location>
</feature>
<protein>
    <recommendedName>
        <fullName evidence="5">Secreted protein</fullName>
    </recommendedName>
</protein>
<evidence type="ECO:0008006" key="5">
    <source>
        <dbReference type="Google" id="ProtNLM"/>
    </source>
</evidence>
<name>A0ABT1JKF3_ACTCY</name>
<proteinExistence type="predicted"/>